<evidence type="ECO:0000313" key="11">
    <source>
        <dbReference type="EMBL" id="HAD2075322.1"/>
    </source>
</evidence>
<evidence type="ECO:0000313" key="10">
    <source>
        <dbReference type="EMBL" id="HAC6849085.1"/>
    </source>
</evidence>
<protein>
    <submittedName>
        <fullName evidence="10">Recombinase</fullName>
    </submittedName>
</protein>
<evidence type="ECO:0000313" key="2">
    <source>
        <dbReference type="EMBL" id="ECK7405338.1"/>
    </source>
</evidence>
<evidence type="ECO:0000313" key="15">
    <source>
        <dbReference type="EMBL" id="HAD2353333.1"/>
    </source>
</evidence>
<gene>
    <name evidence="3" type="ORF">F0D14_21380</name>
    <name evidence="4" type="ORF">F0H97_22060</name>
    <name evidence="5" type="ORF">F0M28_22000</name>
    <name evidence="6" type="ORF">F1J33_21320</name>
    <name evidence="7" type="ORF">F2J40_04460</name>
    <name evidence="9" type="ORF">F3595_21530</name>
    <name evidence="8" type="ORF">F3E81_22165</name>
    <name evidence="2" type="ORF">FRN02_20110</name>
    <name evidence="1" type="ORF">FRN09_22085</name>
    <name evidence="10" type="ORF">G0D80_21840</name>
    <name evidence="12" type="ORF">G1E55_22635</name>
    <name evidence="13" type="ORF">G1E64_22960</name>
    <name evidence="11" type="ORF">G1E86_22865</name>
    <name evidence="15" type="ORF">G1G55_23155</name>
    <name evidence="14" type="ORF">G1H01_23090</name>
    <name evidence="18" type="ORF">G1H24_22900</name>
    <name evidence="16" type="ORF">G1H40_23320</name>
    <name evidence="17" type="ORF">G1H60_22910</name>
    <name evidence="19" type="ORF">G1H61_20725</name>
</gene>
<evidence type="ECO:0000313" key="19">
    <source>
        <dbReference type="EMBL" id="HAD2720294.1"/>
    </source>
</evidence>
<dbReference type="EMBL" id="AAKEPC010000024">
    <property type="protein sequence ID" value="ECR1572677.1"/>
    <property type="molecule type" value="Genomic_DNA"/>
</dbReference>
<reference evidence="10" key="2">
    <citation type="submission" date="2018-07" db="EMBL/GenBank/DDBJ databases">
        <authorList>
            <consortium name="NCBI Pathogen Detection Project"/>
        </authorList>
    </citation>
    <scope>NUCLEOTIDE SEQUENCE</scope>
    <source>
        <strain evidence="10">11-0211</strain>
        <strain evidence="11">Salmonella enterica subsp. enterica</strain>
    </source>
</reference>
<evidence type="ECO:0000313" key="13">
    <source>
        <dbReference type="EMBL" id="HAD2127113.1"/>
    </source>
</evidence>
<dbReference type="EMBL" id="AAKTMG010000004">
    <property type="protein sequence ID" value="ECV5042736.1"/>
    <property type="molecule type" value="Genomic_DNA"/>
</dbReference>
<dbReference type="EMBL" id="DAANZW010000019">
    <property type="protein sequence ID" value="HAD2127113.1"/>
    <property type="molecule type" value="Genomic_DNA"/>
</dbReference>
<dbReference type="EMBL" id="DAAOBT010000019">
    <property type="protein sequence ID" value="HAD2353333.1"/>
    <property type="molecule type" value="Genomic_DNA"/>
</dbReference>
<proteinExistence type="predicted"/>
<dbReference type="EMBL" id="DAAOEO010000179">
    <property type="protein sequence ID" value="HAD2720294.1"/>
    <property type="molecule type" value="Genomic_DNA"/>
</dbReference>
<evidence type="ECO:0000313" key="6">
    <source>
        <dbReference type="EMBL" id="ECR3264713.1"/>
    </source>
</evidence>
<evidence type="ECO:0000313" key="16">
    <source>
        <dbReference type="EMBL" id="HAD2597467.1"/>
    </source>
</evidence>
<sequence>MRALSEKTQARRECPPKDEVRLVPLTDISYVRQIESWMITPVPAAQILRILPS</sequence>
<evidence type="ECO:0000313" key="3">
    <source>
        <dbReference type="EMBL" id="ECQ8949275.1"/>
    </source>
</evidence>
<evidence type="ECO:0000313" key="9">
    <source>
        <dbReference type="EMBL" id="ECW8127266.1"/>
    </source>
</evidence>
<evidence type="ECO:0000313" key="12">
    <source>
        <dbReference type="EMBL" id="HAD2093724.1"/>
    </source>
</evidence>
<evidence type="ECO:0000313" key="14">
    <source>
        <dbReference type="EMBL" id="HAD2141245.1"/>
    </source>
</evidence>
<evidence type="ECO:0000313" key="7">
    <source>
        <dbReference type="EMBL" id="ECV5042736.1"/>
    </source>
</evidence>
<dbReference type="EMBL" id="AAJCZV010000024">
    <property type="protein sequence ID" value="ECK7405338.1"/>
    <property type="molecule type" value="Genomic_DNA"/>
</dbReference>
<dbReference type="EMBL" id="DAAODX010000016">
    <property type="protein sequence ID" value="HAD2649379.1"/>
    <property type="molecule type" value="Genomic_DNA"/>
</dbReference>
<comment type="caution">
    <text evidence="10">The sequence shown here is derived from an EMBL/GenBank/DDBJ whole genome shotgun (WGS) entry which is preliminary data.</text>
</comment>
<reference evidence="4" key="3">
    <citation type="submission" date="2019-09" db="EMBL/GenBank/DDBJ databases">
        <authorList>
            <person name="Ashton P.M."/>
            <person name="Dallman T."/>
            <person name="Nair S."/>
            <person name="De Pinna E."/>
            <person name="Peters T."/>
            <person name="Grant K."/>
        </authorList>
    </citation>
    <scope>NUCLEOTIDE SEQUENCE</scope>
    <source>
        <strain evidence="1">779886</strain>
        <strain evidence="2">780183</strain>
        <strain evidence="3">795045</strain>
        <strain evidence="6">795075</strain>
        <strain evidence="4">796490</strain>
        <strain evidence="5">797666</strain>
        <strain evidence="7">800616</strain>
        <strain evidence="8">802752</strain>
        <strain evidence="9">804358</strain>
    </source>
</reference>
<dbReference type="EMBL" id="AAJCZD010000021">
    <property type="protein sequence ID" value="ECK7360718.1"/>
    <property type="molecule type" value="Genomic_DNA"/>
</dbReference>
<dbReference type="EMBL" id="DAANZI010000017">
    <property type="protein sequence ID" value="HAD2075322.1"/>
    <property type="molecule type" value="Genomic_DNA"/>
</dbReference>
<evidence type="ECO:0000313" key="1">
    <source>
        <dbReference type="EMBL" id="ECK7360718.1"/>
    </source>
</evidence>
<evidence type="ECO:0000313" key="17">
    <source>
        <dbReference type="EMBL" id="HAD2621061.1"/>
    </source>
</evidence>
<dbReference type="EMBL" id="DAAODO010000017">
    <property type="protein sequence ID" value="HAD2597467.1"/>
    <property type="molecule type" value="Genomic_DNA"/>
</dbReference>
<name>A0A3R0PJA4_SALET</name>
<accession>A0A3R0PJA4</accession>
<evidence type="ECO:0000313" key="18">
    <source>
        <dbReference type="EMBL" id="HAD2649379.1"/>
    </source>
</evidence>
<dbReference type="EMBL" id="AAKFCF010000022">
    <property type="protein sequence ID" value="ECR2323571.1"/>
    <property type="molecule type" value="Genomic_DNA"/>
</dbReference>
<evidence type="ECO:0000313" key="5">
    <source>
        <dbReference type="EMBL" id="ECR2323571.1"/>
    </source>
</evidence>
<dbReference type="EMBL" id="DAAMIT010000027">
    <property type="protein sequence ID" value="HAC6849085.1"/>
    <property type="molecule type" value="Genomic_DNA"/>
</dbReference>
<evidence type="ECO:0000313" key="4">
    <source>
        <dbReference type="EMBL" id="ECR1572677.1"/>
    </source>
</evidence>
<dbReference type="EMBL" id="DAAODT010000020">
    <property type="protein sequence ID" value="HAD2621061.1"/>
    <property type="molecule type" value="Genomic_DNA"/>
</dbReference>
<dbReference type="EMBL" id="AAKUZB010000024">
    <property type="protein sequence ID" value="ECW0150024.1"/>
    <property type="molecule type" value="Genomic_DNA"/>
</dbReference>
<dbReference type="EMBL" id="DAANZM010000019">
    <property type="protein sequence ID" value="HAD2093724.1"/>
    <property type="molecule type" value="Genomic_DNA"/>
</dbReference>
<evidence type="ECO:0000313" key="8">
    <source>
        <dbReference type="EMBL" id="ECW0150024.1"/>
    </source>
</evidence>
<dbReference type="EMBL" id="DAANZV010000017">
    <property type="protein sequence ID" value="HAD2141245.1"/>
    <property type="molecule type" value="Genomic_DNA"/>
</dbReference>
<dbReference type="AlphaFoldDB" id="A0A3R0PJA4"/>
<dbReference type="EMBL" id="AAKDKZ010000024">
    <property type="protein sequence ID" value="ECQ8949275.1"/>
    <property type="molecule type" value="Genomic_DNA"/>
</dbReference>
<reference evidence="10" key="1">
    <citation type="journal article" date="2018" name="Genome Biol.">
        <title>SKESA: strategic k-mer extension for scrupulous assemblies.</title>
        <authorList>
            <person name="Souvorov A."/>
            <person name="Agarwala R."/>
            <person name="Lipman D.J."/>
        </authorList>
    </citation>
    <scope>NUCLEOTIDE SEQUENCE</scope>
    <source>
        <strain evidence="10">11-0211</strain>
        <strain evidence="11">Salmonella enterica subsp. enterica</strain>
    </source>
</reference>
<dbReference type="EMBL" id="AAKFQZ010000023">
    <property type="protein sequence ID" value="ECR3264713.1"/>
    <property type="molecule type" value="Genomic_DNA"/>
</dbReference>
<organism evidence="10">
    <name type="scientific">Salmonella enterica I</name>
    <dbReference type="NCBI Taxonomy" id="59201"/>
    <lineage>
        <taxon>Bacteria</taxon>
        <taxon>Pseudomonadati</taxon>
        <taxon>Pseudomonadota</taxon>
        <taxon>Gammaproteobacteria</taxon>
        <taxon>Enterobacterales</taxon>
        <taxon>Enterobacteriaceae</taxon>
        <taxon>Salmonella</taxon>
    </lineage>
</organism>
<dbReference type="EMBL" id="AAKXRH010000020">
    <property type="protein sequence ID" value="ECW8127266.1"/>
    <property type="molecule type" value="Genomic_DNA"/>
</dbReference>